<protein>
    <submittedName>
        <fullName evidence="2">Alkylhydroperoxidase</fullName>
    </submittedName>
</protein>
<dbReference type="RefSeq" id="WP_045680383.1">
    <property type="nucleotide sequence ID" value="NZ_CP010803.1"/>
</dbReference>
<evidence type="ECO:0000259" key="1">
    <source>
        <dbReference type="Pfam" id="PF02627"/>
    </source>
</evidence>
<keyword evidence="3" id="KW-1185">Reference proteome</keyword>
<dbReference type="AlphaFoldDB" id="A0A0D5LPD8"/>
<dbReference type="Pfam" id="PF02627">
    <property type="entry name" value="CMD"/>
    <property type="match status" value="1"/>
</dbReference>
<reference evidence="2 3" key="1">
    <citation type="journal article" date="2015" name="Genome Announc.">
        <title>Complete genome sequence of Martelella endophytica YC6887, which has antifungal activity associated with a halophyte.</title>
        <authorList>
            <person name="Khan A."/>
            <person name="Khan H."/>
            <person name="Chung E.J."/>
            <person name="Hossain M.T."/>
            <person name="Chung Y.R."/>
        </authorList>
    </citation>
    <scope>NUCLEOTIDE SEQUENCE [LARGE SCALE GENOMIC DNA]</scope>
    <source>
        <strain evidence="2">YC6887</strain>
    </source>
</reference>
<dbReference type="OrthoDB" id="3667834at2"/>
<name>A0A0D5LPD8_MAREN</name>
<gene>
    <name evidence="2" type="ORF">TM49_08010</name>
</gene>
<keyword evidence="2" id="KW-0560">Oxidoreductase</keyword>
<evidence type="ECO:0000313" key="2">
    <source>
        <dbReference type="EMBL" id="AJY45632.1"/>
    </source>
</evidence>
<accession>A0A0D5LPD8</accession>
<dbReference type="NCBIfam" id="TIGR01926">
    <property type="entry name" value="peroxid_rel"/>
    <property type="match status" value="1"/>
</dbReference>
<dbReference type="STRING" id="1486262.TM49_08010"/>
<dbReference type="KEGG" id="mey:TM49_08010"/>
<dbReference type="EMBL" id="CP010803">
    <property type="protein sequence ID" value="AJY45632.1"/>
    <property type="molecule type" value="Genomic_DNA"/>
</dbReference>
<dbReference type="Gene3D" id="1.20.1290.10">
    <property type="entry name" value="AhpD-like"/>
    <property type="match status" value="1"/>
</dbReference>
<dbReference type="InterPro" id="IPR029032">
    <property type="entry name" value="AhpD-like"/>
</dbReference>
<dbReference type="InterPro" id="IPR010195">
    <property type="entry name" value="Uncharacterised_peroxidase-rel"/>
</dbReference>
<organism evidence="2 3">
    <name type="scientific">Martelella endophytica</name>
    <dbReference type="NCBI Taxonomy" id="1486262"/>
    <lineage>
        <taxon>Bacteria</taxon>
        <taxon>Pseudomonadati</taxon>
        <taxon>Pseudomonadota</taxon>
        <taxon>Alphaproteobacteria</taxon>
        <taxon>Hyphomicrobiales</taxon>
        <taxon>Aurantimonadaceae</taxon>
        <taxon>Martelella</taxon>
    </lineage>
</organism>
<dbReference type="PANTHER" id="PTHR35446:SF2">
    <property type="entry name" value="CARBOXYMUCONOLACTONE DECARBOXYLASE-LIKE DOMAIN-CONTAINING PROTEIN"/>
    <property type="match status" value="1"/>
</dbReference>
<feature type="domain" description="Carboxymuconolactone decarboxylase-like" evidence="1">
    <location>
        <begin position="55"/>
        <end position="117"/>
    </location>
</feature>
<keyword evidence="2" id="KW-0575">Peroxidase</keyword>
<sequence>MSEAVHTFTLEPLDWHPYVKPVNLEEATEAQREALQITPSNTKVSDYVLVLAQEPETLQQRSPLFNDIMYSKDGLSRGGREMGALAASFVNKCIYCAAVHANRHIQVEKRPEVIQEIYEKGLDADLPDYDQALFNFGVDLTAHPDNVGVYQFYHLREAGLDDLEILDLIHAVAIFGWANRLMHTLGEPHIKE</sequence>
<dbReference type="Proteomes" id="UP000032611">
    <property type="component" value="Chromosome"/>
</dbReference>
<dbReference type="PATRIC" id="fig|1486262.3.peg.1654"/>
<dbReference type="PANTHER" id="PTHR35446">
    <property type="entry name" value="SI:CH211-175M2.5"/>
    <property type="match status" value="1"/>
</dbReference>
<dbReference type="SUPFAM" id="SSF69118">
    <property type="entry name" value="AhpD-like"/>
    <property type="match status" value="1"/>
</dbReference>
<dbReference type="HOGENOM" id="CLU_082760_4_1_5"/>
<dbReference type="GO" id="GO:0051920">
    <property type="term" value="F:peroxiredoxin activity"/>
    <property type="evidence" value="ECO:0007669"/>
    <property type="project" value="InterPro"/>
</dbReference>
<evidence type="ECO:0000313" key="3">
    <source>
        <dbReference type="Proteomes" id="UP000032611"/>
    </source>
</evidence>
<dbReference type="InterPro" id="IPR003779">
    <property type="entry name" value="CMD-like"/>
</dbReference>
<proteinExistence type="predicted"/>